<proteinExistence type="inferred from homology"/>
<evidence type="ECO:0000259" key="5">
    <source>
        <dbReference type="PROSITE" id="PS50850"/>
    </source>
</evidence>
<feature type="transmembrane region" description="Helical" evidence="4">
    <location>
        <begin position="105"/>
        <end position="126"/>
    </location>
</feature>
<comment type="subcellular location">
    <subcellularLocation>
        <location evidence="1">Membrane</location>
        <topology evidence="1">Multi-pass membrane protein</topology>
    </subcellularLocation>
</comment>
<feature type="region of interest" description="Disordered" evidence="3">
    <location>
        <begin position="1"/>
        <end position="61"/>
    </location>
</feature>
<dbReference type="SUPFAM" id="SSF103473">
    <property type="entry name" value="MFS general substrate transporter"/>
    <property type="match status" value="1"/>
</dbReference>
<feature type="transmembrane region" description="Helical" evidence="4">
    <location>
        <begin position="434"/>
        <end position="454"/>
    </location>
</feature>
<feature type="transmembrane region" description="Helical" evidence="4">
    <location>
        <begin position="299"/>
        <end position="319"/>
    </location>
</feature>
<protein>
    <recommendedName>
        <fullName evidence="5">Major facilitator superfamily (MFS) profile domain-containing protein</fullName>
    </recommendedName>
</protein>
<feature type="transmembrane region" description="Helical" evidence="4">
    <location>
        <begin position="163"/>
        <end position="185"/>
    </location>
</feature>
<comment type="similarity">
    <text evidence="2">Belongs to the major facilitator superfamily. Monocarboxylate porter (TC 2.A.1.13) family.</text>
</comment>
<name>A0A0F4ZJK2_9PEZI</name>
<feature type="domain" description="Major facilitator superfamily (MFS) profile" evidence="5">
    <location>
        <begin position="270"/>
        <end position="465"/>
    </location>
</feature>
<organism evidence="6 7">
    <name type="scientific">Thielaviopsis punctulata</name>
    <dbReference type="NCBI Taxonomy" id="72032"/>
    <lineage>
        <taxon>Eukaryota</taxon>
        <taxon>Fungi</taxon>
        <taxon>Dikarya</taxon>
        <taxon>Ascomycota</taxon>
        <taxon>Pezizomycotina</taxon>
        <taxon>Sordariomycetes</taxon>
        <taxon>Hypocreomycetidae</taxon>
        <taxon>Microascales</taxon>
        <taxon>Ceratocystidaceae</taxon>
        <taxon>Thielaviopsis</taxon>
    </lineage>
</organism>
<dbReference type="InterPro" id="IPR050327">
    <property type="entry name" value="Proton-linked_MCT"/>
</dbReference>
<keyword evidence="4" id="KW-0472">Membrane</keyword>
<feature type="transmembrane region" description="Helical" evidence="4">
    <location>
        <begin position="228"/>
        <end position="248"/>
    </location>
</feature>
<comment type="caution">
    <text evidence="6">The sequence shown here is derived from an EMBL/GenBank/DDBJ whole genome shotgun (WGS) entry which is preliminary data.</text>
</comment>
<dbReference type="PANTHER" id="PTHR11360:SF305">
    <property type="entry name" value="MAJOR FACILITATOR SUPERFAMILY (MFS) PROFILE DOMAIN-CONTAINING PROTEIN"/>
    <property type="match status" value="1"/>
</dbReference>
<feature type="transmembrane region" description="Helical" evidence="4">
    <location>
        <begin position="395"/>
        <end position="414"/>
    </location>
</feature>
<feature type="transmembrane region" description="Helical" evidence="4">
    <location>
        <begin position="138"/>
        <end position="157"/>
    </location>
</feature>
<accession>A0A0F4ZJK2</accession>
<evidence type="ECO:0000313" key="6">
    <source>
        <dbReference type="EMBL" id="KKA30058.1"/>
    </source>
</evidence>
<dbReference type="PROSITE" id="PS50850">
    <property type="entry name" value="MFS"/>
    <property type="match status" value="1"/>
</dbReference>
<evidence type="ECO:0000256" key="1">
    <source>
        <dbReference type="ARBA" id="ARBA00004141"/>
    </source>
</evidence>
<dbReference type="Proteomes" id="UP000033483">
    <property type="component" value="Unassembled WGS sequence"/>
</dbReference>
<feature type="transmembrane region" description="Helical" evidence="4">
    <location>
        <begin position="358"/>
        <end position="383"/>
    </location>
</feature>
<dbReference type="OrthoDB" id="6499973at2759"/>
<keyword evidence="7" id="KW-1185">Reference proteome</keyword>
<evidence type="ECO:0000256" key="2">
    <source>
        <dbReference type="ARBA" id="ARBA00006727"/>
    </source>
</evidence>
<feature type="transmembrane region" description="Helical" evidence="4">
    <location>
        <begin position="197"/>
        <end position="216"/>
    </location>
</feature>
<dbReference type="GO" id="GO:0016020">
    <property type="term" value="C:membrane"/>
    <property type="evidence" value="ECO:0007669"/>
    <property type="project" value="UniProtKB-SubCell"/>
</dbReference>
<gene>
    <name evidence="6" type="ORF">TD95_003586</name>
</gene>
<dbReference type="Pfam" id="PF07690">
    <property type="entry name" value="MFS_1"/>
    <property type="match status" value="1"/>
</dbReference>
<evidence type="ECO:0000256" key="4">
    <source>
        <dbReference type="SAM" id="Phobius"/>
    </source>
</evidence>
<reference evidence="6 7" key="1">
    <citation type="submission" date="2015-03" db="EMBL/GenBank/DDBJ databases">
        <authorList>
            <person name="Radwan O."/>
            <person name="Al-Naeli F.A."/>
            <person name="Rendon G.A."/>
            <person name="Fields C."/>
        </authorList>
    </citation>
    <scope>NUCLEOTIDE SEQUENCE [LARGE SCALE GENOMIC DNA]</scope>
    <source>
        <strain evidence="6">CR-DP1</strain>
    </source>
</reference>
<dbReference type="GO" id="GO:0022857">
    <property type="term" value="F:transmembrane transporter activity"/>
    <property type="evidence" value="ECO:0007669"/>
    <property type="project" value="InterPro"/>
</dbReference>
<feature type="transmembrane region" description="Helical" evidence="4">
    <location>
        <begin position="331"/>
        <end position="352"/>
    </location>
</feature>
<dbReference type="EMBL" id="LAEV01000574">
    <property type="protein sequence ID" value="KKA30058.1"/>
    <property type="molecule type" value="Genomic_DNA"/>
</dbReference>
<dbReference type="InterPro" id="IPR011701">
    <property type="entry name" value="MFS"/>
</dbReference>
<dbReference type="PANTHER" id="PTHR11360">
    <property type="entry name" value="MONOCARBOXYLATE TRANSPORTER"/>
    <property type="match status" value="1"/>
</dbReference>
<evidence type="ECO:0000313" key="7">
    <source>
        <dbReference type="Proteomes" id="UP000033483"/>
    </source>
</evidence>
<feature type="transmembrane region" description="Helical" evidence="4">
    <location>
        <begin position="269"/>
        <end position="287"/>
    </location>
</feature>
<keyword evidence="4" id="KW-0812">Transmembrane</keyword>
<dbReference type="AlphaFoldDB" id="A0A0F4ZJK2"/>
<keyword evidence="4" id="KW-1133">Transmembrane helix</keyword>
<dbReference type="InterPro" id="IPR036259">
    <property type="entry name" value="MFS_trans_sf"/>
</dbReference>
<dbReference type="Gene3D" id="1.20.1250.20">
    <property type="entry name" value="MFS general substrate transporter like domains"/>
    <property type="match status" value="2"/>
</dbReference>
<dbReference type="InterPro" id="IPR020846">
    <property type="entry name" value="MFS_dom"/>
</dbReference>
<evidence type="ECO:0000256" key="3">
    <source>
        <dbReference type="SAM" id="MobiDB-lite"/>
    </source>
</evidence>
<sequence length="465" mass="48611">MSTTLTLSPAPASILPTPDPESPPASIAEKHRSPSIHSTASTLRHRRPPPDPLEASRLADSEAPNGGAATWLVVAMCAVNFWWALGTTYSWGVIQEALVAEHLASPAVLSFVGGLMAAMISATGFINARLVRRFGTQICAAAGVVCMGCSGVLSSFTTENLGGLFFTSGVLMGLGISLTFMVVSVIPPQYFTTRRGLANGLIFAGGGFGGAAISVGLDALIQHVGVRWAYRVLGLATLATGLPASWFIKERTQPKTPASIFEWRLFKSTTFSVLFIASAIGCFPLFVPPFFLPLYTKSLGFSSSVGAGLVAGFNLSSAAGRILCGLFCDRFGALNTLLLSLILTTVSMLAIWPFSTSLGPMCVFVVINGAANGGFFSTMPTVVSNVFGSARMGSAMGIMVVGWLGGYLCGSPIAGYILDASGGENGGLKAYRPAMYYAGSLAVVSGVLVAWVRWRKSGGQVWARI</sequence>
<feature type="transmembrane region" description="Helical" evidence="4">
    <location>
        <begin position="66"/>
        <end position="85"/>
    </location>
</feature>